<keyword evidence="2" id="KW-0812">Transmembrane</keyword>
<keyword evidence="2" id="KW-0472">Membrane</keyword>
<keyword evidence="4" id="KW-1185">Reference proteome</keyword>
<dbReference type="STRING" id="1936003.STSP2_00128"/>
<dbReference type="Proteomes" id="UP000189674">
    <property type="component" value="Chromosome"/>
</dbReference>
<feature type="transmembrane region" description="Helical" evidence="2">
    <location>
        <begin position="159"/>
        <end position="176"/>
    </location>
</feature>
<proteinExistence type="predicted"/>
<dbReference type="AlphaFoldDB" id="A0A1U9NHA9"/>
<evidence type="ECO:0000313" key="3">
    <source>
        <dbReference type="EMBL" id="AQT66990.1"/>
    </source>
</evidence>
<dbReference type="KEGG" id="alus:STSP2_00128"/>
<feature type="transmembrane region" description="Helical" evidence="2">
    <location>
        <begin position="188"/>
        <end position="206"/>
    </location>
</feature>
<gene>
    <name evidence="3" type="ORF">STSP2_00128</name>
</gene>
<evidence type="ECO:0000256" key="2">
    <source>
        <dbReference type="SAM" id="Phobius"/>
    </source>
</evidence>
<evidence type="ECO:0000256" key="1">
    <source>
        <dbReference type="SAM" id="MobiDB-lite"/>
    </source>
</evidence>
<sequence>MLWQYDFLVRGKTGGWSEQAADKEQTPEDTDNTEPGQATNPDAFPEAAQYQRPMLRLEHIYSVVAKSEKQAEHCLTDTFKSAKGVDSMRLIRRTAKKQILPDDERVTKYEQIGPFVILDTPMEFTSYDQSCRGCGISATILGMAACVLALIIYIEEALWLPWLLAIPVTISGIWMIDGSRIGLKCAAASHAILITLTAFATVVFLIKEGVLALLALLITVWASINLILMLSTLMQKRS</sequence>
<dbReference type="EMBL" id="CP019791">
    <property type="protein sequence ID" value="AQT66990.1"/>
    <property type="molecule type" value="Genomic_DNA"/>
</dbReference>
<reference evidence="4" key="1">
    <citation type="submission" date="2017-02" db="EMBL/GenBank/DDBJ databases">
        <title>Comparative genomics and description of representatives of a novel lineage of planctomycetes thriving in anoxic sediments.</title>
        <authorList>
            <person name="Spring S."/>
            <person name="Bunk B."/>
            <person name="Sproer C."/>
        </authorList>
    </citation>
    <scope>NUCLEOTIDE SEQUENCE [LARGE SCALE GENOMIC DNA]</scope>
    <source>
        <strain evidence="4">ST-NAGAB-D1</strain>
    </source>
</reference>
<feature type="region of interest" description="Disordered" evidence="1">
    <location>
        <begin position="16"/>
        <end position="43"/>
    </location>
</feature>
<name>A0A1U9NHA9_9BACT</name>
<keyword evidence="2" id="KW-1133">Transmembrane helix</keyword>
<protein>
    <submittedName>
        <fullName evidence="3">Uncharacterized protein</fullName>
    </submittedName>
</protein>
<feature type="transmembrane region" description="Helical" evidence="2">
    <location>
        <begin position="134"/>
        <end position="153"/>
    </location>
</feature>
<dbReference type="RefSeq" id="WP_146658877.1">
    <property type="nucleotide sequence ID" value="NZ_CP019791.1"/>
</dbReference>
<feature type="transmembrane region" description="Helical" evidence="2">
    <location>
        <begin position="212"/>
        <end position="233"/>
    </location>
</feature>
<accession>A0A1U9NHA9</accession>
<evidence type="ECO:0000313" key="4">
    <source>
        <dbReference type="Proteomes" id="UP000189674"/>
    </source>
</evidence>
<organism evidence="3 4">
    <name type="scientific">Anaerohalosphaera lusitana</name>
    <dbReference type="NCBI Taxonomy" id="1936003"/>
    <lineage>
        <taxon>Bacteria</taxon>
        <taxon>Pseudomonadati</taxon>
        <taxon>Planctomycetota</taxon>
        <taxon>Phycisphaerae</taxon>
        <taxon>Sedimentisphaerales</taxon>
        <taxon>Anaerohalosphaeraceae</taxon>
        <taxon>Anaerohalosphaera</taxon>
    </lineage>
</organism>